<feature type="compositionally biased region" description="Basic residues" evidence="1">
    <location>
        <begin position="191"/>
        <end position="209"/>
    </location>
</feature>
<evidence type="ECO:0000313" key="3">
    <source>
        <dbReference type="Proteomes" id="UP000593574"/>
    </source>
</evidence>
<reference evidence="2 3" key="1">
    <citation type="journal article" date="2019" name="Genome Biol. Evol.">
        <title>Insights into the evolution of the New World diploid cottons (Gossypium, subgenus Houzingenia) based on genome sequencing.</title>
        <authorList>
            <person name="Grover C.E."/>
            <person name="Arick M.A. 2nd"/>
            <person name="Thrash A."/>
            <person name="Conover J.L."/>
            <person name="Sanders W.S."/>
            <person name="Peterson D.G."/>
            <person name="Frelichowski J.E."/>
            <person name="Scheffler J.A."/>
            <person name="Scheffler B.E."/>
            <person name="Wendel J.F."/>
        </authorList>
    </citation>
    <scope>NUCLEOTIDE SEQUENCE [LARGE SCALE GENOMIC DNA]</scope>
    <source>
        <strain evidence="2">4</strain>
        <tissue evidence="2">Leaf</tissue>
    </source>
</reference>
<dbReference type="AlphaFoldDB" id="A0A7J8ZRR5"/>
<evidence type="ECO:0000256" key="1">
    <source>
        <dbReference type="SAM" id="MobiDB-lite"/>
    </source>
</evidence>
<dbReference type="Proteomes" id="UP000593574">
    <property type="component" value="Unassembled WGS sequence"/>
</dbReference>
<protein>
    <submittedName>
        <fullName evidence="2">Uncharacterized protein</fullName>
    </submittedName>
</protein>
<name>A0A7J8ZRR5_9ROSI</name>
<organism evidence="2 3">
    <name type="scientific">Gossypium laxum</name>
    <dbReference type="NCBI Taxonomy" id="34288"/>
    <lineage>
        <taxon>Eukaryota</taxon>
        <taxon>Viridiplantae</taxon>
        <taxon>Streptophyta</taxon>
        <taxon>Embryophyta</taxon>
        <taxon>Tracheophyta</taxon>
        <taxon>Spermatophyta</taxon>
        <taxon>Magnoliopsida</taxon>
        <taxon>eudicotyledons</taxon>
        <taxon>Gunneridae</taxon>
        <taxon>Pentapetalae</taxon>
        <taxon>rosids</taxon>
        <taxon>malvids</taxon>
        <taxon>Malvales</taxon>
        <taxon>Malvaceae</taxon>
        <taxon>Malvoideae</taxon>
        <taxon>Gossypium</taxon>
    </lineage>
</organism>
<evidence type="ECO:0000313" key="2">
    <source>
        <dbReference type="EMBL" id="MBA0714370.1"/>
    </source>
</evidence>
<sequence>ARFLTVEPELRRSVRQVQARWAEFPARFLTVEPELGATAQDTISNVPDSDPKTTTITIVLSGDRPGSEPAAKLVDFKHGDDPETDSDVVSVPLESISFRPVNRHFSRCNQRFRPLNSRFHKKRYISYGDDMILSGERTRFEPELRRSVRQVQASWSEFPGGGAESKVPVDFMKTHHHVHVHYLGDDQHQQQQHHHYHHQHRRYHHHRHHNREDKSGKVEEHVEMVGARTTLLWAAELSTWRWAYLDCSSTYIGALPRRRPRSVHAVEVNLRKTDVGERG</sequence>
<proteinExistence type="predicted"/>
<feature type="non-terminal residue" evidence="2">
    <location>
        <position position="1"/>
    </location>
</feature>
<dbReference type="EMBL" id="JABEZV010000007">
    <property type="protein sequence ID" value="MBA0714370.1"/>
    <property type="molecule type" value="Genomic_DNA"/>
</dbReference>
<gene>
    <name evidence="2" type="ORF">Golax_013346</name>
</gene>
<accession>A0A7J8ZRR5</accession>
<feature type="region of interest" description="Disordered" evidence="1">
    <location>
        <begin position="191"/>
        <end position="218"/>
    </location>
</feature>
<feature type="non-terminal residue" evidence="2">
    <location>
        <position position="279"/>
    </location>
</feature>
<keyword evidence="3" id="KW-1185">Reference proteome</keyword>
<comment type="caution">
    <text evidence="2">The sequence shown here is derived from an EMBL/GenBank/DDBJ whole genome shotgun (WGS) entry which is preliminary data.</text>
</comment>